<evidence type="ECO:0000313" key="1">
    <source>
        <dbReference type="EMBL" id="MDR6244736.1"/>
    </source>
</evidence>
<comment type="caution">
    <text evidence="1">The sequence shown here is derived from an EMBL/GenBank/DDBJ whole genome shotgun (WGS) entry which is preliminary data.</text>
</comment>
<dbReference type="EMBL" id="JAVDQH010000009">
    <property type="protein sequence ID" value="MDR6244736.1"/>
    <property type="molecule type" value="Genomic_DNA"/>
</dbReference>
<name>A0ABU1IZQ3_9BACL</name>
<gene>
    <name evidence="1" type="ORF">JOC58_002633</name>
</gene>
<proteinExistence type="predicted"/>
<keyword evidence="2" id="KW-1185">Reference proteome</keyword>
<sequence length="62" mass="7357">MLLALIAMRTAFCECVQVSLVQTTIRLHAINIHYTILLTYRKSERERCLQSLWLMMILRSEM</sequence>
<accession>A0ABU1IZQ3</accession>
<evidence type="ECO:0000313" key="2">
    <source>
        <dbReference type="Proteomes" id="UP001185028"/>
    </source>
</evidence>
<organism evidence="1 2">
    <name type="scientific">Paenibacillus hunanensis</name>
    <dbReference type="NCBI Taxonomy" id="539262"/>
    <lineage>
        <taxon>Bacteria</taxon>
        <taxon>Bacillati</taxon>
        <taxon>Bacillota</taxon>
        <taxon>Bacilli</taxon>
        <taxon>Bacillales</taxon>
        <taxon>Paenibacillaceae</taxon>
        <taxon>Paenibacillus</taxon>
    </lineage>
</organism>
<protein>
    <submittedName>
        <fullName evidence="1">Uncharacterized protein</fullName>
    </submittedName>
</protein>
<reference evidence="1 2" key="1">
    <citation type="submission" date="2023-07" db="EMBL/GenBank/DDBJ databases">
        <title>Genomic Encyclopedia of Type Strains, Phase IV (KMG-IV): sequencing the most valuable type-strain genomes for metagenomic binning, comparative biology and taxonomic classification.</title>
        <authorList>
            <person name="Goeker M."/>
        </authorList>
    </citation>
    <scope>NUCLEOTIDE SEQUENCE [LARGE SCALE GENOMIC DNA]</scope>
    <source>
        <strain evidence="1 2">DSM 22170</strain>
    </source>
</reference>
<dbReference type="Proteomes" id="UP001185028">
    <property type="component" value="Unassembled WGS sequence"/>
</dbReference>